<name>A0ABI7WXZ0_FELCA</name>
<organism evidence="2 3">
    <name type="scientific">Felis catus</name>
    <name type="common">Cat</name>
    <name type="synonym">Felis silvestris catus</name>
    <dbReference type="NCBI Taxonomy" id="9685"/>
    <lineage>
        <taxon>Eukaryota</taxon>
        <taxon>Metazoa</taxon>
        <taxon>Chordata</taxon>
        <taxon>Craniata</taxon>
        <taxon>Vertebrata</taxon>
        <taxon>Euteleostomi</taxon>
        <taxon>Mammalia</taxon>
        <taxon>Eutheria</taxon>
        <taxon>Laurasiatheria</taxon>
        <taxon>Carnivora</taxon>
        <taxon>Feliformia</taxon>
        <taxon>Felidae</taxon>
        <taxon>Felinae</taxon>
        <taxon>Felis</taxon>
    </lineage>
</organism>
<feature type="region of interest" description="Disordered" evidence="1">
    <location>
        <begin position="390"/>
        <end position="436"/>
    </location>
</feature>
<keyword evidence="3" id="KW-1185">Reference proteome</keyword>
<evidence type="ECO:0000313" key="2">
    <source>
        <dbReference type="Ensembl" id="ENSFCTP00005015121.1"/>
    </source>
</evidence>
<proteinExistence type="predicted"/>
<dbReference type="GeneTree" id="ENSGT00940000160176"/>
<dbReference type="PANTHER" id="PTHR22738:SF4">
    <property type="entry name" value="RAS ASSOCIATION DOMAIN-CONTAINING PROTEIN 4"/>
    <property type="match status" value="1"/>
</dbReference>
<feature type="region of interest" description="Disordered" evidence="1">
    <location>
        <begin position="106"/>
        <end position="141"/>
    </location>
</feature>
<reference evidence="2" key="3">
    <citation type="submission" date="2025-09" db="UniProtKB">
        <authorList>
            <consortium name="Ensembl"/>
        </authorList>
    </citation>
    <scope>IDENTIFICATION</scope>
    <source>
        <strain evidence="2">breed Abyssinian</strain>
    </source>
</reference>
<accession>A0ABI7WXZ0</accession>
<dbReference type="Ensembl" id="ENSFCTT00005023184.1">
    <property type="protein sequence ID" value="ENSFCTP00005015121.1"/>
    <property type="gene ID" value="ENSFCTG00005008287.1"/>
</dbReference>
<evidence type="ECO:0008006" key="4">
    <source>
        <dbReference type="Google" id="ProtNLM"/>
    </source>
</evidence>
<feature type="compositionally biased region" description="Low complexity" evidence="1">
    <location>
        <begin position="419"/>
        <end position="436"/>
    </location>
</feature>
<dbReference type="PANTHER" id="PTHR22738">
    <property type="entry name" value="RASSF"/>
    <property type="match status" value="1"/>
</dbReference>
<reference evidence="2 3" key="1">
    <citation type="submission" date="2021-02" db="EMBL/GenBank/DDBJ databases">
        <title>Safari Cat Assemblies.</title>
        <authorList>
            <person name="Bredemeyer K.R."/>
            <person name="Murphy W.J."/>
        </authorList>
    </citation>
    <scope>NUCLEOTIDE SEQUENCE [LARGE SCALE GENOMIC DNA]</scope>
</reference>
<evidence type="ECO:0000313" key="3">
    <source>
        <dbReference type="Proteomes" id="UP000823872"/>
    </source>
</evidence>
<gene>
    <name evidence="2" type="primary">RASSF4</name>
</gene>
<dbReference type="Gene3D" id="3.10.20.90">
    <property type="entry name" value="Phosphatidylinositol 3-kinase Catalytic Subunit, Chain A, domain 1"/>
    <property type="match status" value="1"/>
</dbReference>
<protein>
    <recommendedName>
        <fullName evidence="4">Ras association domain family member 4</fullName>
    </recommendedName>
</protein>
<evidence type="ECO:0000256" key="1">
    <source>
        <dbReference type="SAM" id="MobiDB-lite"/>
    </source>
</evidence>
<sequence length="436" mass="47725">MKEDCPPSSHVPISDSKSILKSELLSLLKTYNCYHEGRSFQLRHREEEGALIIEGLLNIAWGLRRPIRLQIQDDRERVHLSAASWTPGQPSCHLKEPLLQEGKVAAQEPNAQTAHSTESSRDSSEPVEEDEETPQLMRTKSDAACVIQRRPRSRTPGEAQRIRRHRFSINGHFYNHKTSVFTPAYGSVTNVRVNSTMTTLHVLTLLLNKFRVSLAMSGLAPGGWWFAVLLEEGAGKGWGRCPWFLGRRSSKVSWTEAASLGSRAGRGEDPWGLVCVALGVWFLPGIPFCPSCPRKPWSDCLSLPVQVENGPSEFALYIVHESGGKCLPVLPDHENKSRCPFGRLTGHAAWAGGHDEYLCQAETQPPSLCLSESQGKSPSPAPLSWEGLGDVCRGPGVGAEGSPPSTFAEPAWPSVQHWPPHGHSALSASPSAPVPL</sequence>
<dbReference type="InterPro" id="IPR033614">
    <property type="entry name" value="RASSF1-6"/>
</dbReference>
<dbReference type="Proteomes" id="UP000823872">
    <property type="component" value="Chromosome D2"/>
</dbReference>
<reference evidence="2" key="2">
    <citation type="submission" date="2025-08" db="UniProtKB">
        <authorList>
            <consortium name="Ensembl"/>
        </authorList>
    </citation>
    <scope>IDENTIFICATION</scope>
    <source>
        <strain evidence="2">breed Abyssinian</strain>
    </source>
</reference>